<sequence length="206" mass="22247">MSDILPVFIFTTHFREDPPSRENTESNEAPLQVYKTAQAEYVPPSKSNSQTAQVDDVSIVASTLAESNSEEDPTWRPKKEPMYRRFFTSSQYQNIMSSFVDSGMMAYAQGLACAAFRGGRTRAAARLPRATARGSRTPATAPNSRTSAAVRGGGTRAAASAAARGSRTCAATQRGRTCAASSRTQRAKGKRCATAKEEHGPAKRFK</sequence>
<proteinExistence type="predicted"/>
<accession>A0AA36HGN1</accession>
<evidence type="ECO:0000256" key="1">
    <source>
        <dbReference type="SAM" id="MobiDB-lite"/>
    </source>
</evidence>
<organism evidence="2 3">
    <name type="scientific">Cylicocyclus nassatus</name>
    <name type="common">Nematode worm</name>
    <dbReference type="NCBI Taxonomy" id="53992"/>
    <lineage>
        <taxon>Eukaryota</taxon>
        <taxon>Metazoa</taxon>
        <taxon>Ecdysozoa</taxon>
        <taxon>Nematoda</taxon>
        <taxon>Chromadorea</taxon>
        <taxon>Rhabditida</taxon>
        <taxon>Rhabditina</taxon>
        <taxon>Rhabditomorpha</taxon>
        <taxon>Strongyloidea</taxon>
        <taxon>Strongylidae</taxon>
        <taxon>Cylicocyclus</taxon>
    </lineage>
</organism>
<dbReference type="Proteomes" id="UP001176961">
    <property type="component" value="Unassembled WGS sequence"/>
</dbReference>
<dbReference type="EMBL" id="CATQJL010000326">
    <property type="protein sequence ID" value="CAJ0610352.1"/>
    <property type="molecule type" value="Genomic_DNA"/>
</dbReference>
<gene>
    <name evidence="2" type="ORF">CYNAS_LOCUS22335</name>
</gene>
<feature type="compositionally biased region" description="Low complexity" evidence="1">
    <location>
        <begin position="145"/>
        <end position="172"/>
    </location>
</feature>
<evidence type="ECO:0000313" key="3">
    <source>
        <dbReference type="Proteomes" id="UP001176961"/>
    </source>
</evidence>
<reference evidence="2" key="1">
    <citation type="submission" date="2023-07" db="EMBL/GenBank/DDBJ databases">
        <authorList>
            <consortium name="CYATHOMIX"/>
        </authorList>
    </citation>
    <scope>NUCLEOTIDE SEQUENCE</scope>
    <source>
        <strain evidence="2">N/A</strain>
    </source>
</reference>
<dbReference type="AlphaFoldDB" id="A0AA36HGN1"/>
<comment type="caution">
    <text evidence="2">The sequence shown here is derived from an EMBL/GenBank/DDBJ whole genome shotgun (WGS) entry which is preliminary data.</text>
</comment>
<protein>
    <submittedName>
        <fullName evidence="2">Uncharacterized protein</fullName>
    </submittedName>
</protein>
<keyword evidence="3" id="KW-1185">Reference proteome</keyword>
<feature type="region of interest" description="Disordered" evidence="1">
    <location>
        <begin position="126"/>
        <end position="206"/>
    </location>
</feature>
<name>A0AA36HGN1_CYLNA</name>
<feature type="compositionally biased region" description="Basic and acidic residues" evidence="1">
    <location>
        <begin position="194"/>
        <end position="206"/>
    </location>
</feature>
<evidence type="ECO:0000313" key="2">
    <source>
        <dbReference type="EMBL" id="CAJ0610352.1"/>
    </source>
</evidence>